<dbReference type="PANTHER" id="PTHR21331:SF2">
    <property type="entry name" value="BRCA1-ASSOCIATED ATM ACTIVATOR 1"/>
    <property type="match status" value="1"/>
</dbReference>
<organism evidence="5 6">
    <name type="scientific">Rhynchophorus ferrugineus</name>
    <name type="common">Red palm weevil</name>
    <name type="synonym">Curculio ferrugineus</name>
    <dbReference type="NCBI Taxonomy" id="354439"/>
    <lineage>
        <taxon>Eukaryota</taxon>
        <taxon>Metazoa</taxon>
        <taxon>Ecdysozoa</taxon>
        <taxon>Arthropoda</taxon>
        <taxon>Hexapoda</taxon>
        <taxon>Insecta</taxon>
        <taxon>Pterygota</taxon>
        <taxon>Neoptera</taxon>
        <taxon>Endopterygota</taxon>
        <taxon>Coleoptera</taxon>
        <taxon>Polyphaga</taxon>
        <taxon>Cucujiformia</taxon>
        <taxon>Curculionidae</taxon>
        <taxon>Dryophthorinae</taxon>
        <taxon>Rhynchophorus</taxon>
    </lineage>
</organism>
<dbReference type="OrthoDB" id="10057956at2759"/>
<dbReference type="GO" id="GO:0006974">
    <property type="term" value="P:DNA damage response"/>
    <property type="evidence" value="ECO:0007669"/>
    <property type="project" value="InterPro"/>
</dbReference>
<comment type="similarity">
    <text evidence="3">Belongs to the BRAT1 family.</text>
</comment>
<sequence>MAIEPSVTSKYNVKIEKVLKNLLNPNFHIKNDVYLNLFMTHLTCKNENGVSLIQNKQLNDHFCKWIIQASHLWQQNSAKPNPDILTFALGLASQLSIDEQVFVSMNSQNIYEGLVSIAQGNGDKDAAIIVSYISLLCSFLEHKSGVQWVLATNYWVGITDLGLNAHTLYIRKKAYEFTIKLLQKAIKFNKSFCANLIEKLKKPLTDTLSTYSNKATNLNTEIVTSDLFHSLQPTLNFLSEVTETLLKDFDQDILNLFLESNLLQVLQNVLLLSQNQELSAQLIIILLNILFYKLCKKLQGIKVISHDVVLNETKVFFNIIISEIEKDHNKCVLKICNHANTLWSYTSSRLPLCMRRGEIIEFQYQMLVLQMMPMTLLTVQFLKEVKAAHIMLSDEFRRDYIHKWVKLSAVQTLKLCYKWREPLIKKKDLIKLVIYSFQLLSKSKKLFNKHKAAVLFQLLVYLLKDSLTNMEQNPEVIVDTSFIQFTDSLIDAIIDIVTSFDITWNDSIETISVLQLACELLNIPLLVKKVVIKGLKLLDVAISKHMSPDMALLLDNHKDSVVAQTGSLLYTKCHDGAWEIRDSALEVLRTLSFNANTRFPAFKNILLKAELPQLVLQMALHDGEYYVRASALKCIQELIPINEIWELYLKINNFFNDIFNIIYNETEGIVRQEAVILMTKISKLHDFPDVILPRLYDVMTHATIADLHWEVKLNALSFWSRTVENLLINQGMIDRTFPTVTFSKEQKKIVTLDDNEIRKRLVKVLNQLSEIGCLSVFKNVIGEEYDLEVLNRAVDLTKKFFSLLKRYKISSDNIDLVNANYCSSVPTTPSSHSSSTPSPQELGVITPPNSVAAQNNPRNEDVPFNMIEPNEVPLPAHSPELSNNPTHSPSMECEIVEGFDPKSSNGFNAAEVDKMLDDILKTNDMGLLQKMYNPSDQMKHNTVKMKTKTYIPPSEYILFVYEHVEKQKSEQKPESLNRLDEFDSLLDDILKEYNESSNINNMDCY</sequence>
<dbReference type="InterPro" id="IPR038904">
    <property type="entry name" value="BRAT1"/>
</dbReference>
<evidence type="ECO:0000256" key="4">
    <source>
        <dbReference type="SAM" id="MobiDB-lite"/>
    </source>
</evidence>
<dbReference type="EMBL" id="JAACXV010014410">
    <property type="protein sequence ID" value="KAF7267539.1"/>
    <property type="molecule type" value="Genomic_DNA"/>
</dbReference>
<dbReference type="AlphaFoldDB" id="A0A834M779"/>
<dbReference type="Gene3D" id="1.25.10.10">
    <property type="entry name" value="Leucine-rich Repeat Variant"/>
    <property type="match status" value="1"/>
</dbReference>
<protein>
    <recommendedName>
        <fullName evidence="7">BRCA1-associated ATM activator 1</fullName>
    </recommendedName>
</protein>
<evidence type="ECO:0008006" key="7">
    <source>
        <dbReference type="Google" id="ProtNLM"/>
    </source>
</evidence>
<dbReference type="GO" id="GO:0008283">
    <property type="term" value="P:cell population proliferation"/>
    <property type="evidence" value="ECO:0007669"/>
    <property type="project" value="InterPro"/>
</dbReference>
<evidence type="ECO:0000256" key="3">
    <source>
        <dbReference type="ARBA" id="ARBA00061308"/>
    </source>
</evidence>
<dbReference type="SUPFAM" id="SSF48371">
    <property type="entry name" value="ARM repeat"/>
    <property type="match status" value="1"/>
</dbReference>
<reference evidence="5" key="1">
    <citation type="submission" date="2020-08" db="EMBL/GenBank/DDBJ databases">
        <title>Genome sequencing and assembly of the red palm weevil Rhynchophorus ferrugineus.</title>
        <authorList>
            <person name="Dias G.B."/>
            <person name="Bergman C.M."/>
            <person name="Manee M."/>
        </authorList>
    </citation>
    <scope>NUCLEOTIDE SEQUENCE</scope>
    <source>
        <strain evidence="5">AA-2017</strain>
        <tissue evidence="5">Whole larva</tissue>
    </source>
</reference>
<keyword evidence="2" id="KW-0963">Cytoplasm</keyword>
<gene>
    <name evidence="5" type="ORF">GWI33_019245</name>
</gene>
<feature type="compositionally biased region" description="Low complexity" evidence="4">
    <location>
        <begin position="825"/>
        <end position="839"/>
    </location>
</feature>
<accession>A0A834M779</accession>
<proteinExistence type="inferred from homology"/>
<comment type="caution">
    <text evidence="5">The sequence shown here is derived from an EMBL/GenBank/DDBJ whole genome shotgun (WGS) entry which is preliminary data.</text>
</comment>
<keyword evidence="6" id="KW-1185">Reference proteome</keyword>
<evidence type="ECO:0000256" key="2">
    <source>
        <dbReference type="ARBA" id="ARBA00022490"/>
    </source>
</evidence>
<evidence type="ECO:0000313" key="5">
    <source>
        <dbReference type="EMBL" id="KAF7267539.1"/>
    </source>
</evidence>
<dbReference type="InterPro" id="IPR011989">
    <property type="entry name" value="ARM-like"/>
</dbReference>
<comment type="subcellular location">
    <subcellularLocation>
        <location evidence="1">Cytoplasm</location>
    </subcellularLocation>
</comment>
<dbReference type="GO" id="GO:0005737">
    <property type="term" value="C:cytoplasm"/>
    <property type="evidence" value="ECO:0007669"/>
    <property type="project" value="UniProtKB-SubCell"/>
</dbReference>
<dbReference type="InterPro" id="IPR016024">
    <property type="entry name" value="ARM-type_fold"/>
</dbReference>
<evidence type="ECO:0000313" key="6">
    <source>
        <dbReference type="Proteomes" id="UP000625711"/>
    </source>
</evidence>
<name>A0A834M779_RHYFE</name>
<dbReference type="PANTHER" id="PTHR21331">
    <property type="entry name" value="BRCA1-ASSOCIATED ATM ACTIVATOR 1"/>
    <property type="match status" value="1"/>
</dbReference>
<feature type="region of interest" description="Disordered" evidence="4">
    <location>
        <begin position="825"/>
        <end position="851"/>
    </location>
</feature>
<dbReference type="GO" id="GO:0005634">
    <property type="term" value="C:nucleus"/>
    <property type="evidence" value="ECO:0007669"/>
    <property type="project" value="TreeGrafter"/>
</dbReference>
<dbReference type="Proteomes" id="UP000625711">
    <property type="component" value="Unassembled WGS sequence"/>
</dbReference>
<evidence type="ECO:0000256" key="1">
    <source>
        <dbReference type="ARBA" id="ARBA00004496"/>
    </source>
</evidence>